<gene>
    <name evidence="1" type="ORF">LCGC14_2189470</name>
</gene>
<dbReference type="AlphaFoldDB" id="A0A0F9DJX2"/>
<reference evidence="1" key="1">
    <citation type="journal article" date="2015" name="Nature">
        <title>Complex archaea that bridge the gap between prokaryotes and eukaryotes.</title>
        <authorList>
            <person name="Spang A."/>
            <person name="Saw J.H."/>
            <person name="Jorgensen S.L."/>
            <person name="Zaremba-Niedzwiedzka K."/>
            <person name="Martijn J."/>
            <person name="Lind A.E."/>
            <person name="van Eijk R."/>
            <person name="Schleper C."/>
            <person name="Guy L."/>
            <person name="Ettema T.J."/>
        </authorList>
    </citation>
    <scope>NUCLEOTIDE SEQUENCE</scope>
</reference>
<comment type="caution">
    <text evidence="1">The sequence shown here is derived from an EMBL/GenBank/DDBJ whole genome shotgun (WGS) entry which is preliminary data.</text>
</comment>
<protein>
    <submittedName>
        <fullName evidence="1">Uncharacterized protein</fullName>
    </submittedName>
</protein>
<dbReference type="EMBL" id="LAZR01028627">
    <property type="protein sequence ID" value="KKL62018.1"/>
    <property type="molecule type" value="Genomic_DNA"/>
</dbReference>
<sequence length="42" mass="4718">MKLKYIAGHFVATGTFQEMVREGRKDIPKAAGFHFRPEGAQP</sequence>
<evidence type="ECO:0000313" key="1">
    <source>
        <dbReference type="EMBL" id="KKL62018.1"/>
    </source>
</evidence>
<proteinExistence type="predicted"/>
<organism evidence="1">
    <name type="scientific">marine sediment metagenome</name>
    <dbReference type="NCBI Taxonomy" id="412755"/>
    <lineage>
        <taxon>unclassified sequences</taxon>
        <taxon>metagenomes</taxon>
        <taxon>ecological metagenomes</taxon>
    </lineage>
</organism>
<accession>A0A0F9DJX2</accession>
<name>A0A0F9DJX2_9ZZZZ</name>
<feature type="non-terminal residue" evidence="1">
    <location>
        <position position="42"/>
    </location>
</feature>